<dbReference type="GO" id="GO:0006915">
    <property type="term" value="P:apoptotic process"/>
    <property type="evidence" value="ECO:0007669"/>
    <property type="project" value="UniProtKB-KW"/>
</dbReference>
<evidence type="ECO:0000259" key="4">
    <source>
        <dbReference type="PROSITE" id="PS50157"/>
    </source>
</evidence>
<evidence type="ECO:0000313" key="5">
    <source>
        <dbReference type="EMBL" id="CAG9818605.1"/>
    </source>
</evidence>
<dbReference type="Gene3D" id="3.10.20.10">
    <property type="match status" value="1"/>
</dbReference>
<sequence>EFAVDVLFFKVWNKSRDLKTIVKLEESEDNLLNKLIGKASEKLYLNGIKLVLESDGTTIDEDEILRVIKSDVFILLQPKEEWEPPQPNTSTSTSIGEVIEYDYQIRQLNRDYNAFTWDNFEINWEQFPSYVLRACTKGKREKQVITHIIHSIVNKMREIKTHIPTYAFKVVSRKLIEKYPNMFLDVDEDGVVIADGCHSVYKKLQDRNNYLNRPYKRKPSHKRNNSRDHSNRLGTRSDCMFLTPDNADAATEATEDYNDEDDAFYENLERTFTGQRNFIKSNPTYDEIKKQWPVLLNGRAIIWHFNKLTNLNLYRMGEKVVERYQKFLKLAYSSKIDVASEEELLQIVKILSVYFKEDLNCFYAESKTLPKEEAIEGVYPYIIAVPEIIKPYQCTKCDKSYTTRSAANYHEYYRCNKPPQFKCHHCERKFRHGISLKDHLFVLHGEKVGRLEMRKIGRTRKT</sequence>
<feature type="region of interest" description="Disordered" evidence="3">
    <location>
        <begin position="211"/>
        <end position="235"/>
    </location>
</feature>
<dbReference type="InterPro" id="IPR003508">
    <property type="entry name" value="CIDE-N_dom"/>
</dbReference>
<dbReference type="SUPFAM" id="SSF57667">
    <property type="entry name" value="beta-beta-alpha zinc fingers"/>
    <property type="match status" value="1"/>
</dbReference>
<organism evidence="5 6">
    <name type="scientific">Phaedon cochleariae</name>
    <name type="common">Mustard beetle</name>
    <dbReference type="NCBI Taxonomy" id="80249"/>
    <lineage>
        <taxon>Eukaryota</taxon>
        <taxon>Metazoa</taxon>
        <taxon>Ecdysozoa</taxon>
        <taxon>Arthropoda</taxon>
        <taxon>Hexapoda</taxon>
        <taxon>Insecta</taxon>
        <taxon>Pterygota</taxon>
        <taxon>Neoptera</taxon>
        <taxon>Endopterygota</taxon>
        <taxon>Coleoptera</taxon>
        <taxon>Polyphaga</taxon>
        <taxon>Cucujiformia</taxon>
        <taxon>Chrysomeloidea</taxon>
        <taxon>Chrysomelidae</taxon>
        <taxon>Chrysomelinae</taxon>
        <taxon>Chrysomelini</taxon>
        <taxon>Phaedon</taxon>
    </lineage>
</organism>
<reference evidence="5" key="1">
    <citation type="submission" date="2022-01" db="EMBL/GenBank/DDBJ databases">
        <authorList>
            <person name="King R."/>
        </authorList>
    </citation>
    <scope>NUCLEOTIDE SEQUENCE</scope>
</reference>
<dbReference type="Pfam" id="PF02017">
    <property type="entry name" value="CIDE-N"/>
    <property type="match status" value="1"/>
</dbReference>
<keyword evidence="2" id="KW-0863">Zinc-finger</keyword>
<keyword evidence="6" id="KW-1185">Reference proteome</keyword>
<feature type="domain" description="C2H2-type" evidence="4">
    <location>
        <begin position="421"/>
        <end position="448"/>
    </location>
</feature>
<dbReference type="PROSITE" id="PS50157">
    <property type="entry name" value="ZINC_FINGER_C2H2_2"/>
    <property type="match status" value="2"/>
</dbReference>
<feature type="domain" description="C2H2-type" evidence="4">
    <location>
        <begin position="392"/>
        <end position="419"/>
    </location>
</feature>
<dbReference type="OrthoDB" id="8806090at2759"/>
<gene>
    <name evidence="5" type="ORF">PHAECO_LOCUS6030</name>
</gene>
<dbReference type="EMBL" id="OU896708">
    <property type="protein sequence ID" value="CAG9818605.1"/>
    <property type="molecule type" value="Genomic_DNA"/>
</dbReference>
<dbReference type="SUPFAM" id="SSF54277">
    <property type="entry name" value="CAD &amp; PB1 domains"/>
    <property type="match status" value="1"/>
</dbReference>
<accession>A0A9N9X034</accession>
<dbReference type="SMART" id="SM00266">
    <property type="entry name" value="CAD"/>
    <property type="match status" value="1"/>
</dbReference>
<dbReference type="AlphaFoldDB" id="A0A9N9X034"/>
<dbReference type="GO" id="GO:0008270">
    <property type="term" value="F:zinc ion binding"/>
    <property type="evidence" value="ECO:0007669"/>
    <property type="project" value="UniProtKB-KW"/>
</dbReference>
<evidence type="ECO:0000256" key="3">
    <source>
        <dbReference type="SAM" id="MobiDB-lite"/>
    </source>
</evidence>
<feature type="compositionally biased region" description="Basic residues" evidence="3">
    <location>
        <begin position="214"/>
        <end position="224"/>
    </location>
</feature>
<keyword evidence="2" id="KW-0479">Metal-binding</keyword>
<proteinExistence type="predicted"/>
<feature type="non-terminal residue" evidence="5">
    <location>
        <position position="462"/>
    </location>
</feature>
<dbReference type="SMART" id="SM00355">
    <property type="entry name" value="ZnF_C2H2"/>
    <property type="match status" value="2"/>
</dbReference>
<dbReference type="InterPro" id="IPR036236">
    <property type="entry name" value="Znf_C2H2_sf"/>
</dbReference>
<evidence type="ECO:0000313" key="6">
    <source>
        <dbReference type="Proteomes" id="UP001153737"/>
    </source>
</evidence>
<keyword evidence="2" id="KW-0862">Zinc</keyword>
<evidence type="ECO:0000256" key="1">
    <source>
        <dbReference type="ARBA" id="ARBA00022703"/>
    </source>
</evidence>
<dbReference type="InterPro" id="IPR013087">
    <property type="entry name" value="Znf_C2H2_type"/>
</dbReference>
<dbReference type="Gene3D" id="3.30.160.60">
    <property type="entry name" value="Classic Zinc Finger"/>
    <property type="match status" value="1"/>
</dbReference>
<protein>
    <recommendedName>
        <fullName evidence="4">C2H2-type domain-containing protein</fullName>
    </recommendedName>
</protein>
<reference evidence="5" key="2">
    <citation type="submission" date="2022-10" db="EMBL/GenBank/DDBJ databases">
        <authorList>
            <consortium name="ENA_rothamsted_submissions"/>
            <consortium name="culmorum"/>
            <person name="King R."/>
        </authorList>
    </citation>
    <scope>NUCLEOTIDE SEQUENCE</scope>
</reference>
<dbReference type="PROSITE" id="PS00028">
    <property type="entry name" value="ZINC_FINGER_C2H2_1"/>
    <property type="match status" value="1"/>
</dbReference>
<evidence type="ECO:0000256" key="2">
    <source>
        <dbReference type="PROSITE-ProRule" id="PRU00042"/>
    </source>
</evidence>
<name>A0A9N9X034_PHACE</name>
<keyword evidence="1" id="KW-0053">Apoptosis</keyword>
<dbReference type="Proteomes" id="UP001153737">
    <property type="component" value="Chromosome 2"/>
</dbReference>